<dbReference type="OrthoDB" id="190276at2"/>
<dbReference type="AlphaFoldDB" id="L0WE10"/>
<dbReference type="FunFam" id="2.60.120.590:FF:000004">
    <property type="entry name" value="DNA oxidative demethylase ALKBH2"/>
    <property type="match status" value="1"/>
</dbReference>
<feature type="binding site" evidence="9">
    <location>
        <position position="196"/>
    </location>
    <ligand>
        <name>2-oxoglutarate</name>
        <dbReference type="ChEBI" id="CHEBI:16810"/>
    </ligand>
</feature>
<evidence type="ECO:0000256" key="9">
    <source>
        <dbReference type="PIRSR" id="PIRSR632852-1"/>
    </source>
</evidence>
<dbReference type="GO" id="GO:0035516">
    <property type="term" value="F:broad specificity oxidative DNA demethylase activity"/>
    <property type="evidence" value="ECO:0007669"/>
    <property type="project" value="TreeGrafter"/>
</dbReference>
<evidence type="ECO:0000313" key="12">
    <source>
        <dbReference type="Proteomes" id="UP000010164"/>
    </source>
</evidence>
<dbReference type="EMBL" id="AMRJ01000015">
    <property type="protein sequence ID" value="EKF74040.1"/>
    <property type="molecule type" value="Genomic_DNA"/>
</dbReference>
<dbReference type="Proteomes" id="UP000010164">
    <property type="component" value="Unassembled WGS sequence"/>
</dbReference>
<evidence type="ECO:0000256" key="6">
    <source>
        <dbReference type="ARBA" id="ARBA00023002"/>
    </source>
</evidence>
<evidence type="ECO:0000259" key="10">
    <source>
        <dbReference type="PROSITE" id="PS51471"/>
    </source>
</evidence>
<dbReference type="InterPro" id="IPR037151">
    <property type="entry name" value="AlkB-like_sf"/>
</dbReference>
<protein>
    <recommendedName>
        <fullName evidence="10">Fe2OG dioxygenase domain-containing protein</fullName>
    </recommendedName>
</protein>
<feature type="binding site" evidence="9">
    <location>
        <position position="124"/>
    </location>
    <ligand>
        <name>2-oxoglutarate</name>
        <dbReference type="ChEBI" id="CHEBI:16810"/>
    </ligand>
</feature>
<evidence type="ECO:0000256" key="3">
    <source>
        <dbReference type="ARBA" id="ARBA00022763"/>
    </source>
</evidence>
<keyword evidence="6" id="KW-0560">Oxidoreductase</keyword>
<feature type="binding site" evidence="9">
    <location>
        <begin position="75"/>
        <end position="77"/>
    </location>
    <ligand>
        <name>substrate</name>
    </ligand>
</feature>
<comment type="caution">
    <text evidence="11">The sequence shown here is derived from an EMBL/GenBank/DDBJ whole genome shotgun (WGS) entry which is preliminary data.</text>
</comment>
<dbReference type="PATRIC" id="fig|1177179.3.peg.2049"/>
<feature type="binding site" evidence="9">
    <location>
        <position position="114"/>
    </location>
    <ligand>
        <name>2-oxoglutarate</name>
        <dbReference type="ChEBI" id="CHEBI:16810"/>
    </ligand>
</feature>
<keyword evidence="5" id="KW-0223">Dioxygenase</keyword>
<name>L0WE10_9GAMM</name>
<feature type="binding site" evidence="9">
    <location>
        <position position="127"/>
    </location>
    <ligand>
        <name>substrate</name>
    </ligand>
</feature>
<dbReference type="InterPro" id="IPR032852">
    <property type="entry name" value="ALKBH2"/>
</dbReference>
<proteinExistence type="predicted"/>
<reference evidence="11 12" key="1">
    <citation type="journal article" date="2012" name="J. Bacteriol.">
        <title>Genome Sequence of the Alkane-Degrading Bacterium Alcanivorax hongdengensis Type Strain A-11-3.</title>
        <authorList>
            <person name="Lai Q."/>
            <person name="Shao Z."/>
        </authorList>
    </citation>
    <scope>NUCLEOTIDE SEQUENCE [LARGE SCALE GENOMIC DNA]</scope>
    <source>
        <strain evidence="11 12">A-11-3</strain>
    </source>
</reference>
<keyword evidence="12" id="KW-1185">Reference proteome</keyword>
<dbReference type="InterPro" id="IPR027450">
    <property type="entry name" value="AlkB-like"/>
</dbReference>
<sequence>MSVNTSPMTPPRYHDLGQGARLQWWPALLPDDQATHLLQQLTEALAWQQPQVRVYGRIHTVPRLTCWHGEAGIRYRYSGLEHCATGWPVILQPLHDAIETCTGKMFNSMLGNLYRDGRDSMGYHSDDESELGNAPWIASYSLGVSRDFVFRPKTGSHRRQCFSLPLGHNQLLLMNPAVQQHFQHALPRRAGVNELRINLTFRSIQAKNR</sequence>
<keyword evidence="4" id="KW-0460">Magnesium</keyword>
<dbReference type="GO" id="GO:0051747">
    <property type="term" value="F:cytosine C-5 DNA demethylase activity"/>
    <property type="evidence" value="ECO:0007669"/>
    <property type="project" value="TreeGrafter"/>
</dbReference>
<feature type="binding site" evidence="9">
    <location>
        <position position="184"/>
    </location>
    <ligand>
        <name>2-oxoglutarate</name>
        <dbReference type="ChEBI" id="CHEBI:16810"/>
    </ligand>
</feature>
<comment type="cofactor">
    <cofactor evidence="1">
        <name>Fe(2+)</name>
        <dbReference type="ChEBI" id="CHEBI:29033"/>
    </cofactor>
</comment>
<keyword evidence="8" id="KW-0234">DNA repair</keyword>
<evidence type="ECO:0000256" key="5">
    <source>
        <dbReference type="ARBA" id="ARBA00022964"/>
    </source>
</evidence>
<feature type="binding site" evidence="9">
    <location>
        <position position="200"/>
    </location>
    <ligand>
        <name>2-oxoglutarate</name>
        <dbReference type="ChEBI" id="CHEBI:16810"/>
    </ligand>
</feature>
<dbReference type="Gene3D" id="2.60.120.590">
    <property type="entry name" value="Alpha-ketoglutarate-dependent dioxygenase AlkB-like"/>
    <property type="match status" value="1"/>
</dbReference>
<evidence type="ECO:0000256" key="8">
    <source>
        <dbReference type="ARBA" id="ARBA00023204"/>
    </source>
</evidence>
<dbReference type="PROSITE" id="PS51471">
    <property type="entry name" value="FE2OG_OXY"/>
    <property type="match status" value="1"/>
</dbReference>
<dbReference type="PANTHER" id="PTHR31573">
    <property type="entry name" value="ALPHA-KETOGLUTARATE-DEPENDENT DIOXYGENASE ALKB HOMOLOG 2"/>
    <property type="match status" value="1"/>
</dbReference>
<dbReference type="GO" id="GO:0008198">
    <property type="term" value="F:ferrous iron binding"/>
    <property type="evidence" value="ECO:0007669"/>
    <property type="project" value="TreeGrafter"/>
</dbReference>
<dbReference type="InterPro" id="IPR005123">
    <property type="entry name" value="Oxoglu/Fe-dep_dioxygenase_dom"/>
</dbReference>
<dbReference type="PANTHER" id="PTHR31573:SF1">
    <property type="entry name" value="DNA OXIDATIVE DEMETHYLASE ALKBH2"/>
    <property type="match status" value="1"/>
</dbReference>
<evidence type="ECO:0000256" key="2">
    <source>
        <dbReference type="ARBA" id="ARBA00022723"/>
    </source>
</evidence>
<dbReference type="STRING" id="1177179.A11A3_10291"/>
<gene>
    <name evidence="11" type="ORF">A11A3_10291</name>
</gene>
<dbReference type="Pfam" id="PF13532">
    <property type="entry name" value="2OG-FeII_Oxy_2"/>
    <property type="match status" value="1"/>
</dbReference>
<keyword evidence="7" id="KW-0408">Iron</keyword>
<feature type="binding site" evidence="9">
    <location>
        <position position="202"/>
    </location>
    <ligand>
        <name>2-oxoglutarate</name>
        <dbReference type="ChEBI" id="CHEBI:16810"/>
    </ligand>
</feature>
<dbReference type="SUPFAM" id="SSF51197">
    <property type="entry name" value="Clavaminate synthase-like"/>
    <property type="match status" value="1"/>
</dbReference>
<evidence type="ECO:0000313" key="11">
    <source>
        <dbReference type="EMBL" id="EKF74040.1"/>
    </source>
</evidence>
<organism evidence="11 12">
    <name type="scientific">Alcanivorax hongdengensis A-11-3</name>
    <dbReference type="NCBI Taxonomy" id="1177179"/>
    <lineage>
        <taxon>Bacteria</taxon>
        <taxon>Pseudomonadati</taxon>
        <taxon>Pseudomonadota</taxon>
        <taxon>Gammaproteobacteria</taxon>
        <taxon>Oceanospirillales</taxon>
        <taxon>Alcanivoracaceae</taxon>
        <taxon>Alcanivorax</taxon>
    </lineage>
</organism>
<evidence type="ECO:0000256" key="4">
    <source>
        <dbReference type="ARBA" id="ARBA00022842"/>
    </source>
</evidence>
<keyword evidence="3" id="KW-0227">DNA damage</keyword>
<feature type="binding site" evidence="9">
    <location>
        <position position="112"/>
    </location>
    <ligand>
        <name>2-oxoglutarate</name>
        <dbReference type="ChEBI" id="CHEBI:16810"/>
    </ligand>
</feature>
<dbReference type="eggNOG" id="COG3145">
    <property type="taxonomic scope" value="Bacteria"/>
</dbReference>
<dbReference type="RefSeq" id="WP_008929235.1">
    <property type="nucleotide sequence ID" value="NZ_AMRJ01000015.1"/>
</dbReference>
<evidence type="ECO:0000256" key="1">
    <source>
        <dbReference type="ARBA" id="ARBA00001954"/>
    </source>
</evidence>
<keyword evidence="2" id="KW-0479">Metal-binding</keyword>
<dbReference type="GO" id="GO:0006307">
    <property type="term" value="P:DNA alkylation repair"/>
    <property type="evidence" value="ECO:0007669"/>
    <property type="project" value="TreeGrafter"/>
</dbReference>
<evidence type="ECO:0000256" key="7">
    <source>
        <dbReference type="ARBA" id="ARBA00023004"/>
    </source>
</evidence>
<feature type="domain" description="Fe2OG dioxygenase" evidence="10">
    <location>
        <begin position="105"/>
        <end position="205"/>
    </location>
</feature>
<accession>L0WE10</accession>